<reference evidence="1" key="1">
    <citation type="journal article" date="2015" name="Nature">
        <title>Complex archaea that bridge the gap between prokaryotes and eukaryotes.</title>
        <authorList>
            <person name="Spang A."/>
            <person name="Saw J.H."/>
            <person name="Jorgensen S.L."/>
            <person name="Zaremba-Niedzwiedzka K."/>
            <person name="Martijn J."/>
            <person name="Lind A.E."/>
            <person name="van Eijk R."/>
            <person name="Schleper C."/>
            <person name="Guy L."/>
            <person name="Ettema T.J."/>
        </authorList>
    </citation>
    <scope>NUCLEOTIDE SEQUENCE</scope>
</reference>
<comment type="caution">
    <text evidence="1">The sequence shown here is derived from an EMBL/GenBank/DDBJ whole genome shotgun (WGS) entry which is preliminary data.</text>
</comment>
<dbReference type="AlphaFoldDB" id="A0A0F9IX43"/>
<accession>A0A0F9IX43</accession>
<evidence type="ECO:0000313" key="1">
    <source>
        <dbReference type="EMBL" id="KKM61813.1"/>
    </source>
</evidence>
<dbReference type="EMBL" id="LAZR01011415">
    <property type="protein sequence ID" value="KKM61813.1"/>
    <property type="molecule type" value="Genomic_DNA"/>
</dbReference>
<proteinExistence type="predicted"/>
<organism evidence="1">
    <name type="scientific">marine sediment metagenome</name>
    <dbReference type="NCBI Taxonomy" id="412755"/>
    <lineage>
        <taxon>unclassified sequences</taxon>
        <taxon>metagenomes</taxon>
        <taxon>ecological metagenomes</taxon>
    </lineage>
</organism>
<sequence length="101" mass="11830">MDKKALKNVAAKLRKAADIKLRKDLKSYPERNGDDADMRTMFREDCRDAHRVARLLEWNMPVAAVEHMRDMDTAARDAVGNMLEKNSKRFYKKYVDEGYAY</sequence>
<name>A0A0F9IX43_9ZZZZ</name>
<gene>
    <name evidence="1" type="ORF">LCGC14_1527940</name>
</gene>
<protein>
    <submittedName>
        <fullName evidence="1">Uncharacterized protein</fullName>
    </submittedName>
</protein>